<dbReference type="PANTHER" id="PTHR16677">
    <property type="entry name" value="HEMATOPOIETIC PROGENITOR CELL ANTIGEN CD34"/>
    <property type="match status" value="1"/>
</dbReference>
<protein>
    <submittedName>
        <fullName evidence="11">Uncharacterized protein</fullName>
    </submittedName>
</protein>
<feature type="compositionally biased region" description="Low complexity" evidence="8">
    <location>
        <begin position="23"/>
        <end position="75"/>
    </location>
</feature>
<feature type="region of interest" description="Disordered" evidence="8">
    <location>
        <begin position="23"/>
        <end position="148"/>
    </location>
</feature>
<dbReference type="GO" id="GO:0005886">
    <property type="term" value="C:plasma membrane"/>
    <property type="evidence" value="ECO:0007669"/>
    <property type="project" value="UniProtKB-ARBA"/>
</dbReference>
<keyword evidence="5 9" id="KW-1133">Transmembrane helix</keyword>
<feature type="compositionally biased region" description="Low complexity" evidence="8">
    <location>
        <begin position="87"/>
        <end position="108"/>
    </location>
</feature>
<reference evidence="11" key="2">
    <citation type="submission" date="2025-08" db="UniProtKB">
        <authorList>
            <consortium name="Ensembl"/>
        </authorList>
    </citation>
    <scope>IDENTIFICATION</scope>
</reference>
<dbReference type="InterPro" id="IPR013836">
    <property type="entry name" value="CD34/Podocalyxin"/>
</dbReference>
<dbReference type="PRINTS" id="PR01700">
    <property type="entry name" value="CD34ANTIGEN"/>
</dbReference>
<keyword evidence="6 9" id="KW-0472">Membrane</keyword>
<dbReference type="Ensembl" id="ENSCPVT00000010865.2">
    <property type="protein sequence ID" value="ENSCPVP00000010409.2"/>
    <property type="gene ID" value="ENSCPVG00000007593.2"/>
</dbReference>
<feature type="transmembrane region" description="Helical" evidence="9">
    <location>
        <begin position="267"/>
        <end position="288"/>
    </location>
</feature>
<name>A0A8C3MZ68_GEOPR</name>
<evidence type="ECO:0000256" key="1">
    <source>
        <dbReference type="ARBA" id="ARBA00004479"/>
    </source>
</evidence>
<feature type="region of interest" description="Disordered" evidence="8">
    <location>
        <begin position="296"/>
        <end position="366"/>
    </location>
</feature>
<dbReference type="Pfam" id="PF06365">
    <property type="entry name" value="CD34_antigen"/>
    <property type="match status" value="1"/>
</dbReference>
<proteinExistence type="predicted"/>
<accession>A0A8U8BBL4</accession>
<evidence type="ECO:0000256" key="7">
    <source>
        <dbReference type="ARBA" id="ARBA00023180"/>
    </source>
</evidence>
<dbReference type="Proteomes" id="UP000694382">
    <property type="component" value="Chromosome 26"/>
</dbReference>
<evidence type="ECO:0000256" key="6">
    <source>
        <dbReference type="ARBA" id="ARBA00023136"/>
    </source>
</evidence>
<feature type="compositionally biased region" description="Polar residues" evidence="8">
    <location>
        <begin position="338"/>
        <end position="355"/>
    </location>
</feature>
<accession>A0A8C3MZ68</accession>
<evidence type="ECO:0000256" key="9">
    <source>
        <dbReference type="SAM" id="Phobius"/>
    </source>
</evidence>
<evidence type="ECO:0000256" key="4">
    <source>
        <dbReference type="ARBA" id="ARBA00022889"/>
    </source>
</evidence>
<evidence type="ECO:0000313" key="11">
    <source>
        <dbReference type="Ensembl" id="ENSCPVP00000010409.2"/>
    </source>
</evidence>
<comment type="subcellular location">
    <subcellularLocation>
        <location evidence="1">Membrane</location>
        <topology evidence="1">Single-pass type I membrane protein</topology>
    </subcellularLocation>
</comment>
<keyword evidence="4" id="KW-0130">Cell adhesion</keyword>
<dbReference type="AlphaFoldDB" id="A0A8C3MZ68"/>
<feature type="chain" id="PRO_5043546048" evidence="10">
    <location>
        <begin position="22"/>
        <end position="366"/>
    </location>
</feature>
<sequence length="366" mass="37479">MEWGQLLCIFCLLELAGCAAGSTTATASPTGGASSRGTAGDSSATAASTATGDTSSTKPTSAAATASSGATTASSELLGQLNSSPQPSLAPTSLPGPSLGPQGSPGAPTSQSPPSQPGDRAPTSGTPSPAAASEHPGVPAASTALPTARASAQPAIGCHSAGNEGDTGAVCLQLNESSTCERFLERKGLDLWQALCENRTHSVESPCEIKLTPSSLDRDCLLLILKGEKDPDKLLNTLPKSHWEKFGIESLQKESPRGRRDAPQRTLIALVTSGLLLALLGLAGCLLMRRRSWSPAGQRLAEDPYDAENGSQGNTMLMSPSQEPAELQEKPNLPKVNGGTQEKGTGPASSQNGHSGRQHRPADTEM</sequence>
<evidence type="ECO:0000313" key="12">
    <source>
        <dbReference type="Proteomes" id="UP000694382"/>
    </source>
</evidence>
<evidence type="ECO:0000256" key="2">
    <source>
        <dbReference type="ARBA" id="ARBA00022692"/>
    </source>
</evidence>
<evidence type="ECO:0000256" key="8">
    <source>
        <dbReference type="SAM" id="MobiDB-lite"/>
    </source>
</evidence>
<dbReference type="InterPro" id="IPR008083">
    <property type="entry name" value="CD34"/>
</dbReference>
<reference evidence="11" key="1">
    <citation type="submission" date="2020-02" db="EMBL/GenBank/DDBJ databases">
        <authorList>
            <person name="Enbody D E."/>
            <person name="Pettersson E M."/>
        </authorList>
    </citation>
    <scope>NUCLEOTIDE SEQUENCE [LARGE SCALE GENOMIC DNA]</scope>
</reference>
<organism evidence="11 12">
    <name type="scientific">Geospiza parvula</name>
    <name type="common">Small tree-finch</name>
    <name type="synonym">Camarhynchus parvulus</name>
    <dbReference type="NCBI Taxonomy" id="87175"/>
    <lineage>
        <taxon>Eukaryota</taxon>
        <taxon>Metazoa</taxon>
        <taxon>Chordata</taxon>
        <taxon>Craniata</taxon>
        <taxon>Vertebrata</taxon>
        <taxon>Euteleostomi</taxon>
        <taxon>Archelosauria</taxon>
        <taxon>Archosauria</taxon>
        <taxon>Dinosauria</taxon>
        <taxon>Saurischia</taxon>
        <taxon>Theropoda</taxon>
        <taxon>Coelurosauria</taxon>
        <taxon>Aves</taxon>
        <taxon>Neognathae</taxon>
        <taxon>Neoaves</taxon>
        <taxon>Telluraves</taxon>
        <taxon>Australaves</taxon>
        <taxon>Passeriformes</taxon>
        <taxon>Thraupidae</taxon>
        <taxon>Camarhynchus</taxon>
    </lineage>
</organism>
<dbReference type="GO" id="GO:0007160">
    <property type="term" value="P:cell-matrix adhesion"/>
    <property type="evidence" value="ECO:0007669"/>
    <property type="project" value="TreeGrafter"/>
</dbReference>
<keyword evidence="3 10" id="KW-0732">Signal</keyword>
<reference evidence="11" key="3">
    <citation type="submission" date="2025-09" db="UniProtKB">
        <authorList>
            <consortium name="Ensembl"/>
        </authorList>
    </citation>
    <scope>IDENTIFICATION</scope>
</reference>
<evidence type="ECO:0000256" key="10">
    <source>
        <dbReference type="SAM" id="SignalP"/>
    </source>
</evidence>
<keyword evidence="12" id="KW-1185">Reference proteome</keyword>
<evidence type="ECO:0000256" key="5">
    <source>
        <dbReference type="ARBA" id="ARBA00022989"/>
    </source>
</evidence>
<feature type="compositionally biased region" description="Low complexity" evidence="8">
    <location>
        <begin position="121"/>
        <end position="133"/>
    </location>
</feature>
<dbReference type="PANTHER" id="PTHR16677:SF1">
    <property type="entry name" value="HEMATOPOIETIC PROGENITOR CELL ANTIGEN CD34"/>
    <property type="match status" value="1"/>
</dbReference>
<feature type="signal peptide" evidence="10">
    <location>
        <begin position="1"/>
        <end position="21"/>
    </location>
</feature>
<feature type="compositionally biased region" description="Polar residues" evidence="8">
    <location>
        <begin position="309"/>
        <end position="322"/>
    </location>
</feature>
<keyword evidence="2 9" id="KW-0812">Transmembrane</keyword>
<keyword evidence="7" id="KW-0325">Glycoprotein</keyword>
<evidence type="ECO:0000256" key="3">
    <source>
        <dbReference type="ARBA" id="ARBA00022729"/>
    </source>
</evidence>